<feature type="domain" description="ABC transporter" evidence="15">
    <location>
        <begin position="1717"/>
        <end position="1953"/>
    </location>
</feature>
<dbReference type="InterPro" id="IPR036640">
    <property type="entry name" value="ABC1_TM_sf"/>
</dbReference>
<dbReference type="FunFam" id="3.40.50.300:FF:000479">
    <property type="entry name" value="Multidrug resistance protein 1A"/>
    <property type="match status" value="3"/>
</dbReference>
<feature type="domain" description="ABC transporter" evidence="15">
    <location>
        <begin position="1223"/>
        <end position="1481"/>
    </location>
</feature>
<evidence type="ECO:0000256" key="9">
    <source>
        <dbReference type="ARBA" id="ARBA00022967"/>
    </source>
</evidence>
<evidence type="ECO:0000259" key="15">
    <source>
        <dbReference type="PROSITE" id="PS50893"/>
    </source>
</evidence>
<comment type="caution">
    <text evidence="17">The sequence shown here is derived from an EMBL/GenBank/DDBJ whole genome shotgun (WGS) entry which is preliminary data.</text>
</comment>
<dbReference type="OrthoDB" id="6500128at2759"/>
<feature type="domain" description="ABC transporter" evidence="15">
    <location>
        <begin position="629"/>
        <end position="865"/>
    </location>
</feature>
<keyword evidence="10 14" id="KW-1133">Transmembrane helix</keyword>
<dbReference type="EMBL" id="QNUK01000347">
    <property type="protein sequence ID" value="KAF5894954.1"/>
    <property type="molecule type" value="Genomic_DNA"/>
</dbReference>
<protein>
    <submittedName>
        <fullName evidence="17">Multidrug resistance protein 1-like isoform X1</fullName>
    </submittedName>
</protein>
<dbReference type="InterPro" id="IPR003439">
    <property type="entry name" value="ABC_transporter-like_ATP-bd"/>
</dbReference>
<dbReference type="PRINTS" id="PR00081">
    <property type="entry name" value="GDHRDH"/>
</dbReference>
<dbReference type="Proteomes" id="UP000727407">
    <property type="component" value="Unassembled WGS sequence"/>
</dbReference>
<evidence type="ECO:0000256" key="2">
    <source>
        <dbReference type="ARBA" id="ARBA00007577"/>
    </source>
</evidence>
<feature type="transmembrane region" description="Helical" evidence="14">
    <location>
        <begin position="897"/>
        <end position="920"/>
    </location>
</feature>
<dbReference type="CDD" id="cd18578">
    <property type="entry name" value="ABC_6TM_Pgp_ABCB1_D2_like"/>
    <property type="match status" value="1"/>
</dbReference>
<gene>
    <name evidence="17" type="primary">abcb11a</name>
    <name evidence="17" type="ORF">DAT39_015326</name>
</gene>
<evidence type="ECO:0000256" key="13">
    <source>
        <dbReference type="ARBA" id="ARBA00023180"/>
    </source>
</evidence>
<dbReference type="InterPro" id="IPR002347">
    <property type="entry name" value="SDR_fam"/>
</dbReference>
<dbReference type="Gene3D" id="3.40.50.300">
    <property type="entry name" value="P-loop containing nucleotide triphosphate hydrolases"/>
    <property type="match status" value="4"/>
</dbReference>
<dbReference type="FunFam" id="1.20.1560.10:FF:000018">
    <property type="entry name" value="ATP-binding cassette subfamily B member 11"/>
    <property type="match status" value="2"/>
</dbReference>
<evidence type="ECO:0000259" key="16">
    <source>
        <dbReference type="PROSITE" id="PS50929"/>
    </source>
</evidence>
<feature type="transmembrane region" description="Helical" evidence="14">
    <location>
        <begin position="1540"/>
        <end position="1561"/>
    </location>
</feature>
<feature type="transmembrane region" description="Helical" evidence="14">
    <location>
        <begin position="1439"/>
        <end position="1461"/>
    </location>
</feature>
<dbReference type="Pfam" id="PF00664">
    <property type="entry name" value="ABC_membrane"/>
    <property type="match status" value="4"/>
</dbReference>
<evidence type="ECO:0000256" key="6">
    <source>
        <dbReference type="ARBA" id="ARBA00022737"/>
    </source>
</evidence>
<dbReference type="SMART" id="SM00382">
    <property type="entry name" value="AAA"/>
    <property type="match status" value="4"/>
</dbReference>
<dbReference type="NCBIfam" id="NF010167">
    <property type="entry name" value="PRK13648.1"/>
    <property type="match status" value="4"/>
</dbReference>
<evidence type="ECO:0000256" key="8">
    <source>
        <dbReference type="ARBA" id="ARBA00022840"/>
    </source>
</evidence>
<dbReference type="PANTHER" id="PTHR43394">
    <property type="entry name" value="ATP-DEPENDENT PERMEASE MDL1, MITOCHONDRIAL"/>
    <property type="match status" value="1"/>
</dbReference>
<feature type="transmembrane region" description="Helical" evidence="14">
    <location>
        <begin position="2155"/>
        <end position="2174"/>
    </location>
</feature>
<feature type="domain" description="ABC transmembrane type-1" evidence="16">
    <location>
        <begin position="274"/>
        <end position="594"/>
    </location>
</feature>
<dbReference type="SUPFAM" id="SSF51735">
    <property type="entry name" value="NAD(P)-binding Rossmann-fold domains"/>
    <property type="match status" value="1"/>
</dbReference>
<keyword evidence="12 14" id="KW-0472">Membrane</keyword>
<evidence type="ECO:0000256" key="1">
    <source>
        <dbReference type="ARBA" id="ARBA00004651"/>
    </source>
</evidence>
<evidence type="ECO:0000256" key="10">
    <source>
        <dbReference type="ARBA" id="ARBA00022989"/>
    </source>
</evidence>
<feature type="domain" description="ABC transmembrane type-1" evidence="16">
    <location>
        <begin position="2114"/>
        <end position="2218"/>
    </location>
</feature>
<dbReference type="GO" id="GO:0016491">
    <property type="term" value="F:oxidoreductase activity"/>
    <property type="evidence" value="ECO:0007669"/>
    <property type="project" value="UniProtKB-KW"/>
</dbReference>
<feature type="transmembrane region" description="Helical" evidence="14">
    <location>
        <begin position="1617"/>
        <end position="1640"/>
    </location>
</feature>
<dbReference type="GO" id="GO:0005743">
    <property type="term" value="C:mitochondrial inner membrane"/>
    <property type="evidence" value="ECO:0007669"/>
    <property type="project" value="TreeGrafter"/>
</dbReference>
<feature type="non-terminal residue" evidence="17">
    <location>
        <position position="1"/>
    </location>
</feature>
<keyword evidence="7" id="KW-0547">Nucleotide-binding</keyword>
<dbReference type="InterPro" id="IPR011527">
    <property type="entry name" value="ABC1_TM_dom"/>
</dbReference>
<dbReference type="PROSITE" id="PS50929">
    <property type="entry name" value="ABC_TM1F"/>
    <property type="match status" value="4"/>
</dbReference>
<feature type="transmembrane region" description="Helical" evidence="14">
    <location>
        <begin position="1156"/>
        <end position="1176"/>
    </location>
</feature>
<dbReference type="InterPro" id="IPR020904">
    <property type="entry name" value="Sc_DH/Rdtase_CS"/>
</dbReference>
<dbReference type="Gene3D" id="3.40.50.720">
    <property type="entry name" value="NAD(P)-binding Rossmann-like Domain"/>
    <property type="match status" value="1"/>
</dbReference>
<evidence type="ECO:0000256" key="11">
    <source>
        <dbReference type="ARBA" id="ARBA00023002"/>
    </source>
</evidence>
<dbReference type="GO" id="GO:0015421">
    <property type="term" value="F:ABC-type oligopeptide transporter activity"/>
    <property type="evidence" value="ECO:0007669"/>
    <property type="project" value="TreeGrafter"/>
</dbReference>
<keyword evidence="6" id="KW-0677">Repeat</keyword>
<evidence type="ECO:0000256" key="12">
    <source>
        <dbReference type="ARBA" id="ARBA00023136"/>
    </source>
</evidence>
<evidence type="ECO:0000256" key="5">
    <source>
        <dbReference type="ARBA" id="ARBA00022692"/>
    </source>
</evidence>
<dbReference type="InterPro" id="IPR017871">
    <property type="entry name" value="ABC_transporter-like_CS"/>
</dbReference>
<keyword evidence="5 14" id="KW-0812">Transmembrane</keyword>
<feature type="transmembrane region" description="Helical" evidence="14">
    <location>
        <begin position="1125"/>
        <end position="1144"/>
    </location>
</feature>
<dbReference type="PANTHER" id="PTHR43394:SF24">
    <property type="entry name" value="BILE SALT EXPORT PUMP"/>
    <property type="match status" value="1"/>
</dbReference>
<feature type="transmembrane region" description="Helical" evidence="14">
    <location>
        <begin position="1514"/>
        <end position="1533"/>
    </location>
</feature>
<keyword evidence="9" id="KW-1278">Translocase</keyword>
<accession>A0A8J4UBH6</accession>
<proteinExistence type="inferred from homology"/>
<dbReference type="InterPro" id="IPR003593">
    <property type="entry name" value="AAA+_ATPase"/>
</dbReference>
<keyword evidence="3" id="KW-0813">Transport</keyword>
<feature type="transmembrane region" description="Helical" evidence="14">
    <location>
        <begin position="536"/>
        <end position="554"/>
    </location>
</feature>
<dbReference type="Pfam" id="PF00106">
    <property type="entry name" value="adh_short"/>
    <property type="match status" value="1"/>
</dbReference>
<organism evidence="17 18">
    <name type="scientific">Clarias magur</name>
    <name type="common">Asian catfish</name>
    <name type="synonym">Macropteronotus magur</name>
    <dbReference type="NCBI Taxonomy" id="1594786"/>
    <lineage>
        <taxon>Eukaryota</taxon>
        <taxon>Metazoa</taxon>
        <taxon>Chordata</taxon>
        <taxon>Craniata</taxon>
        <taxon>Vertebrata</taxon>
        <taxon>Euteleostomi</taxon>
        <taxon>Actinopterygii</taxon>
        <taxon>Neopterygii</taxon>
        <taxon>Teleostei</taxon>
        <taxon>Ostariophysi</taxon>
        <taxon>Siluriformes</taxon>
        <taxon>Clariidae</taxon>
        <taxon>Clarias</taxon>
    </lineage>
</organism>
<feature type="domain" description="ABC transmembrane type-1" evidence="16">
    <location>
        <begin position="1414"/>
        <end position="1682"/>
    </location>
</feature>
<dbReference type="GO" id="GO:0090374">
    <property type="term" value="P:oligopeptide export from mitochondrion"/>
    <property type="evidence" value="ECO:0007669"/>
    <property type="project" value="TreeGrafter"/>
</dbReference>
<dbReference type="SUPFAM" id="SSF52540">
    <property type="entry name" value="P-loop containing nucleoside triphosphate hydrolases"/>
    <property type="match status" value="4"/>
</dbReference>
<dbReference type="FunFam" id="1.20.1560.10:FF:000046">
    <property type="entry name" value="ATP-binding cassette subfamily B member 11"/>
    <property type="match status" value="1"/>
</dbReference>
<evidence type="ECO:0000313" key="17">
    <source>
        <dbReference type="EMBL" id="KAF5894954.1"/>
    </source>
</evidence>
<keyword evidence="11" id="KW-0560">Oxidoreductase</keyword>
<sequence length="2429" mass="268708">MFLYILGLLVIFYGYRWFKELKQVPNKSEKHVYITGCDTGFGNLLAKHLDKEGFCVIAGCYTEKGEIELKKTCSARLFTVQLDVSDNDSIKKAAGIINTTVGEKGLWAVVNNAGISQPSGPTEWMGLDDFKKIFSVNLLGVIAVTLSVLPFIKKAKGRVVNISSVSGRVCVNTGPYCISKYGVEAFNDCLRLNMAPFGVKVLCIEPGFFKTSMAEPSFLQHNLQKIWDRLPQDIRNDYGSEYIDKGILNMNKSNLCTDHEHEEICLDKDIVMMVVGGLCALVHGAASPLMLLVYSMMTNIFVAYELEIQELVDPNKMCINNTVTWTNGTVVKQEDNTTVHCGVAIEAQMIMFAYYYIGIGVGVLILSYFQIALWVSAAARQTQRIRKTYFRKIMSMEIGWFDCNSVGELNTRISDDINKVNNAIADQVAMFIERLSTFIFGFLVGFVGGWKLTLVVIAVSPLIGLAAGLMAVARLTGRELQAYAKAGAIADEVLSAIRTVAAFGGEEKETERYDKNLEEAQAWGVKKGTIIGVFQGYLWCIIFLCYALAFWYGSKLVIETQELTPGTLLQVFFGVLMGAMNLGQASPCLEAFASGRAAAKSIFETIDRDPKIDCFSEEGHKLEKVKGDIEFHSVQFNYPSRPEVKILDTLDLQVNAGETTAFVGPSGSGKSTAVQLIQRFYDPQQGMVTLDGHDLRSLNIQWLRSLIGIVEQEPVLFATTIAENIRYGRPGVSMEEIIQASKEANAYNFIMDLPQNFDTMVGEGGGQMSGGQKQRIAIARALVRNPKILLLDMATSALDNESEAVVQEAVDKARVGRTTLTIAHRLSTIRNADVIVGFEHGRAVERGTHKELMDRQGVYFALVTLQEQGRVNPQTDKKEITESAPVARILKYNQPEWPYMVFGSLGAAINGSVNPMYALLFSQIIGTFAIRNVDEQREQINGICVLFVSVGVMSFFSQFLQGYAFAKSGELLTRRLRKIGFQAMLRQEIGWFDDPTNSPGALTTRLATDASMVQGATGSQIGMIVNSLTNIGASLIIAYYFSWKLSLVVTCFLPFIGLSGVFQAKILTGFANEDKKALEMAGQVSSEAMANIRTVAGLAKEKQFVALYEQQLDAPYKAAKKKANIYAICFAFAQCVIFMAYAASFRYGGYLVSFEGLHYVVVFRVITALVISGTALGKASSFTPDYAKAKIAASQFFRLLDRVPKISTSQLEGRRWDNFKGRIEFKNCRFTYPSRPNIQVLRGLEVEVSPGQTLAFVGSSGCGKSTSVQLLERFYDPDNGQVLIDGHPSQEINVPFLRSQIGIVSQEPMLFDCTIAENIKYGANSQSITMDEVIEASKKAYLHDFVMSLPDKYETQVGAQGSQLSRGEKQRIAIARAIIRNPKILLLDEATSALDTETYEIKIQELADPKNRNGMVVDLLDNNTVDHGVDIGAQMTIFAYYYVGIGVGVLIVSYFQIALWVSSAARQTQRMRKTYFRKIMSMEIGWFDCNSVGELNTRISDDVNKVNNAMADQMAMFIEKISTFIFGFLVGFIGGWKLTLVMTAVSPLIGLAAGLITMAVAKLTGRELQAYAKAGAIADEVLSAIRTVLAFGGEEKEIKRYDKNLEEAQTWGVNKGIIIGIFHGFLWCIIFLSYALAFWYGSKLIIDTKELTPGTLIQVFVGVLMGAASLGQAFPSLEAFASGCAAAKSIFETIDRVPKIDCFSEEGHKLESVKGDIEFHSVQFNYVSRPEVKILVDFNLMVKAGETTAFVGPSGSGKSTAVQLIQRFYDPQKGKVTLDGHDLRSLNIQWLRSLIGIVEQEPVLFATTIAENIRYGRPGVSMEEIIEASKEANAYNFIMDLPQNFDTLVGEGGGQMSGGQKQRIAIARALVRNPKILLLDMATSALDNESEAVVQETLDQARVGRTTITITHRLSTIRNADVIVGFEHGRVVERGMHKELMDRQGVYFTLVTLQEQGLIHPQTDESSDTDNLEDGLEQITGFSRGNYQASLRRSLRKKLRSQTSNHLIDAISGEIKFDSENLEMTALSDTEITESAPVARILKYNQPEWPYMVLGSLAAALNGSVNPMYALLFSEIIGTFAIRDLDEQKEQINWICILFVAVGSMSIFLQFLEVANEAMVNIRTVAGLAREKTFLALYEQQLDEPYKAAKKKANIYAICFAFAQCVIFMAYAASFRYGGYLVNFEGLHYVVVFRVITALVISGTALGRTFSFTPDYAKAKIAAAQFFKLIDRVPKISCQDEGKRWDNFLGRIEFKDCRFTYPSRPNIQVLRGLEIEVSPGQTLALVGSSGCGKSTSVQILERFYDPDDGQVLIDGQPSHEINVQFLRSQIGVVSQEPVLFDRTVAENIQYGANTQSITMAEIIEASKKAYLHDFVMNLPDKYETRVGAHGSHLSRGEKQRIAIARAIIRNPKILLLDEATSALDTESEK</sequence>
<feature type="transmembrane region" description="Helical" evidence="14">
    <location>
        <begin position="428"/>
        <end position="448"/>
    </location>
</feature>
<dbReference type="SUPFAM" id="SSF90123">
    <property type="entry name" value="ABC transporter transmembrane region"/>
    <property type="match status" value="5"/>
</dbReference>
<evidence type="ECO:0000256" key="7">
    <source>
        <dbReference type="ARBA" id="ARBA00022741"/>
    </source>
</evidence>
<feature type="transmembrane region" description="Helical" evidence="14">
    <location>
        <begin position="940"/>
        <end position="966"/>
    </location>
</feature>
<evidence type="ECO:0000256" key="3">
    <source>
        <dbReference type="ARBA" id="ARBA00022448"/>
    </source>
</evidence>
<dbReference type="Pfam" id="PF00005">
    <property type="entry name" value="ABC_tran"/>
    <property type="match status" value="4"/>
</dbReference>
<dbReference type="PROSITE" id="PS00061">
    <property type="entry name" value="ADH_SHORT"/>
    <property type="match status" value="1"/>
</dbReference>
<dbReference type="InterPro" id="IPR027417">
    <property type="entry name" value="P-loop_NTPase"/>
</dbReference>
<evidence type="ECO:0000256" key="14">
    <source>
        <dbReference type="SAM" id="Phobius"/>
    </source>
</evidence>
<comment type="similarity">
    <text evidence="2">Belongs to the ABC transporter superfamily. ABCB family. Multidrug resistance exporter (TC 3.A.1.201) subfamily.</text>
</comment>
<dbReference type="GO" id="GO:0005886">
    <property type="term" value="C:plasma membrane"/>
    <property type="evidence" value="ECO:0007669"/>
    <property type="project" value="UniProtKB-SubCell"/>
</dbReference>
<dbReference type="InterPro" id="IPR036291">
    <property type="entry name" value="NAD(P)-bd_dom_sf"/>
</dbReference>
<evidence type="ECO:0000256" key="4">
    <source>
        <dbReference type="ARBA" id="ARBA00022475"/>
    </source>
</evidence>
<reference evidence="17" key="1">
    <citation type="submission" date="2020-07" db="EMBL/GenBank/DDBJ databases">
        <title>Clarias magur genome sequencing, assembly and annotation.</title>
        <authorList>
            <person name="Kushwaha B."/>
            <person name="Kumar R."/>
            <person name="Das P."/>
            <person name="Joshi C.G."/>
            <person name="Kumar D."/>
            <person name="Nagpure N.S."/>
            <person name="Pandey M."/>
            <person name="Agarwal S."/>
            <person name="Srivastava S."/>
            <person name="Singh M."/>
            <person name="Sahoo L."/>
            <person name="Jayasankar P."/>
            <person name="Meher P.K."/>
            <person name="Koringa P.G."/>
            <person name="Iquebal M.A."/>
            <person name="Das S.P."/>
            <person name="Bit A."/>
            <person name="Patnaik S."/>
            <person name="Patel N."/>
            <person name="Shah T.M."/>
            <person name="Hinsu A."/>
            <person name="Jena J.K."/>
        </authorList>
    </citation>
    <scope>NUCLEOTIDE SEQUENCE</scope>
    <source>
        <strain evidence="17">CIFAMagur01</strain>
        <tissue evidence="17">Testis</tissue>
    </source>
</reference>
<dbReference type="CDD" id="cd18577">
    <property type="entry name" value="ABC_6TM_Pgp_ABCB1_D1_like"/>
    <property type="match status" value="2"/>
</dbReference>
<feature type="transmembrane region" description="Helical" evidence="14">
    <location>
        <begin position="2186"/>
        <end position="2206"/>
    </location>
</feature>
<feature type="transmembrane region" description="Helical" evidence="14">
    <location>
        <begin position="1021"/>
        <end position="1041"/>
    </location>
</feature>
<keyword evidence="13" id="KW-0325">Glycoprotein</keyword>
<feature type="transmembrane region" description="Helical" evidence="14">
    <location>
        <begin position="353"/>
        <end position="377"/>
    </location>
</feature>
<dbReference type="FunFam" id="3.40.50.300:FF:000604">
    <property type="entry name" value="ABC transporter B family member 28"/>
    <property type="match status" value="1"/>
</dbReference>
<dbReference type="PROSITE" id="PS00211">
    <property type="entry name" value="ABC_TRANSPORTER_1"/>
    <property type="match status" value="2"/>
</dbReference>
<dbReference type="InterPro" id="IPR039421">
    <property type="entry name" value="Type_1_exporter"/>
</dbReference>
<comment type="subcellular location">
    <subcellularLocation>
        <location evidence="1">Cell membrane</location>
        <topology evidence="1">Multi-pass membrane protein</topology>
    </subcellularLocation>
</comment>
<feature type="domain" description="ABC transmembrane type-1" evidence="16">
    <location>
        <begin position="901"/>
        <end position="1188"/>
    </location>
</feature>
<name>A0A8J4UBH6_CLAMG</name>
<dbReference type="GO" id="GO:0016887">
    <property type="term" value="F:ATP hydrolysis activity"/>
    <property type="evidence" value="ECO:0007669"/>
    <property type="project" value="InterPro"/>
</dbReference>
<dbReference type="GO" id="GO:0005524">
    <property type="term" value="F:ATP binding"/>
    <property type="evidence" value="ECO:0007669"/>
    <property type="project" value="UniProtKB-KW"/>
</dbReference>
<feature type="domain" description="ABC transporter" evidence="15">
    <location>
        <begin position="2252"/>
        <end position="2429"/>
    </location>
</feature>
<dbReference type="PROSITE" id="PS50893">
    <property type="entry name" value="ABC_TRANSPORTER_2"/>
    <property type="match status" value="4"/>
</dbReference>
<keyword evidence="8" id="KW-0067">ATP-binding</keyword>
<dbReference type="CDD" id="cd03249">
    <property type="entry name" value="ABC_MTABC3_MDL1_MDL2"/>
    <property type="match status" value="2"/>
</dbReference>
<feature type="transmembrane region" description="Helical" evidence="14">
    <location>
        <begin position="270"/>
        <end position="294"/>
    </location>
</feature>
<dbReference type="PRINTS" id="PR00080">
    <property type="entry name" value="SDRFAMILY"/>
</dbReference>
<feature type="transmembrane region" description="Helical" evidence="14">
    <location>
        <begin position="2092"/>
        <end position="2112"/>
    </location>
</feature>
<feature type="transmembrane region" description="Helical" evidence="14">
    <location>
        <begin position="454"/>
        <end position="475"/>
    </location>
</feature>
<feature type="transmembrane region" description="Helical" evidence="14">
    <location>
        <begin position="133"/>
        <end position="152"/>
    </location>
</feature>
<keyword evidence="18" id="KW-1185">Reference proteome</keyword>
<evidence type="ECO:0000313" key="18">
    <source>
        <dbReference type="Proteomes" id="UP000727407"/>
    </source>
</evidence>
<keyword evidence="4" id="KW-1003">Cell membrane</keyword>
<dbReference type="Gene3D" id="1.20.1560.10">
    <property type="entry name" value="ABC transporter type 1, transmembrane domain"/>
    <property type="match status" value="3"/>
</dbReference>